<dbReference type="Proteomes" id="UP001429580">
    <property type="component" value="Unassembled WGS sequence"/>
</dbReference>
<dbReference type="InterPro" id="IPR010221">
    <property type="entry name" value="VCBS_dom"/>
</dbReference>
<dbReference type="CDD" id="cd00198">
    <property type="entry name" value="vWFA"/>
    <property type="match status" value="1"/>
</dbReference>
<dbReference type="NCBIfam" id="TIGR01965">
    <property type="entry name" value="VCBS_repeat"/>
    <property type="match status" value="3"/>
</dbReference>
<evidence type="ECO:0000313" key="3">
    <source>
        <dbReference type="EMBL" id="NIJ58147.1"/>
    </source>
</evidence>
<dbReference type="SUPFAM" id="SSF51120">
    <property type="entry name" value="beta-Roll"/>
    <property type="match status" value="1"/>
</dbReference>
<dbReference type="RefSeq" id="WP_166951798.1">
    <property type="nucleotide sequence ID" value="NZ_JAASQI010000004.1"/>
</dbReference>
<dbReference type="InterPro" id="IPR011049">
    <property type="entry name" value="Serralysin-like_metalloprot_C"/>
</dbReference>
<dbReference type="InterPro" id="IPR001343">
    <property type="entry name" value="Hemolysn_Ca-bd"/>
</dbReference>
<organism evidence="3 4">
    <name type="scientific">Pseudochelatococcus lubricantis</name>
    <dbReference type="NCBI Taxonomy" id="1538102"/>
    <lineage>
        <taxon>Bacteria</taxon>
        <taxon>Pseudomonadati</taxon>
        <taxon>Pseudomonadota</taxon>
        <taxon>Alphaproteobacteria</taxon>
        <taxon>Hyphomicrobiales</taxon>
        <taxon>Chelatococcaceae</taxon>
        <taxon>Pseudochelatococcus</taxon>
    </lineage>
</organism>
<evidence type="ECO:0000259" key="2">
    <source>
        <dbReference type="PROSITE" id="PS50234"/>
    </source>
</evidence>
<sequence>MAKRPTQTNTPSQPTNPANPSQNVIGATARHDVYEKGLGNRPDLGSEYWGNTEFAEGAVGIPMSPVLNSFRTLTIGDKSVPLSNAVGQTFDTQYGKLTVTGYDTRTGALSYRYELTTNVYDQPNATESDLVTIRVQNYKGGATECLVQFDIIDDTPDARNDTDTVKSGTWVEKGNVISGDGTNEGLSGAGADTKGADGARVTHIVSKTNTEKSVSSNGETEIKGEYGTLKIKADGSYTYTRDYNTKGGVEDVFTYTLTDGDTDADKATLTIKIDDFTPVLTLTDVNVAVDEDDLSNGSDTSKESVAVSKSFSFTSWDGVSSLTVQLDNGTEVEVFKNGAFQSNKEIVTPHGTLKFTGGTWDPANGKGTVSYTYTLTDDLDHTNGNGENTFVENYTVKLKDVDGDAAAQQKFTVTITDDVPDAKNDTDTVKSGTWVEKGNVITGEGTNEGLNGAGADVKGADDAAVALIESATVAAKAVSSSGETDIAGQYGTLKIAADGSYTYTRDAGTPGNVDDVFTYTLKDGDGDTDAAKLTIKIDDFTPVLTLTGADVAVDEDDLSGGSDTSKESVVVSKSFSFTSWDGVSSLKVQLGNGTEVEVLKNGAFQSGKEIVTSHGTLKFTGGNYDAPNGTGTVNYTYTLTDNLAHTNGNGENTLVENYTVKLEDADGDPATQQNFTVTITDDVPDAKDDTDTVKVGTQSETGNVITGEGTNETKGGAGTDVKGADGAAVTQIESATGGTKAVSTTGTTEIAGQYGKLKIDADGSYTYTRNAGTPGNVDDVFTYTLKDGDGDADTAKLTIKIENGTPVLSLTAANIAVDEDDLSNGSDTQKELVAVSKSFSFTSWDGVSSLKVQLGNGTEVEVLKNGAFQSGKEIVTSHGTLKFTGGNYDAPNGTGTVNYTYTLTDNLAHTNGNGENTLVENYTVKLEDADGDPAVQQKFTVTITDDIPEVAILAADNDDTVAESATVSGKWKLIEGADGVTVGAGGGLTVTIDGEASSRDITYGQNIVIAGKGTLTFNAPGLNNEGTWTFQAADDVDPTKAELKFTINVLDTDGDPDSDLTDNDHTITITQKGPVPGVLVVGSNDGDKTGTTTEHTVVPPSYPTDKGRIDGTNGDDLLVGDPGGFVTTQGKTVNVAFVLDTSGSMGNAWGGSNRLTLLQSAVNKVIDDLSTSGATAVKLYFTTFSGTSDPIRETSGEFGTSQTDNAQVATTLKQWINNLTAQNLTNYEIGLQKALGWIGSSTPIQNADLNKVIFISDGAPNQGQPADEISALHATAYVTETVSFDAGPSAIVELDKISTNPEGTYNISSPSELDPLIGILAGSSELALAGNDELHGGDGVDIIFGDVLFTDDVPGSLLPDGSGWKVFTALGWTQDEIEDYISTNHVALSKESGRGGGHDVIFGGAGNDIIYGQEGNDEIHGGLGNDTLTGGTGADTFVFEHVGAGNKDLITDYDFTQGDKIDLTALLTGVVTSGAQFANHVEWQRNGNIVTLSIKDAANNGVVVDLADVPNGETVRLVVDSVTYDWLLTV</sequence>
<dbReference type="InterPro" id="IPR019960">
    <property type="entry name" value="T1SS_VCA0849"/>
</dbReference>
<feature type="region of interest" description="Disordered" evidence="1">
    <location>
        <begin position="176"/>
        <end position="195"/>
    </location>
</feature>
<accession>A0ABX0UYY7</accession>
<dbReference type="Pfam" id="PF00092">
    <property type="entry name" value="VWA"/>
    <property type="match status" value="1"/>
</dbReference>
<dbReference type="PRINTS" id="PR00313">
    <property type="entry name" value="CABNDNGRPT"/>
</dbReference>
<name>A0ABX0UYY7_9HYPH</name>
<evidence type="ECO:0000256" key="1">
    <source>
        <dbReference type="SAM" id="MobiDB-lite"/>
    </source>
</evidence>
<dbReference type="PROSITE" id="PS50234">
    <property type="entry name" value="VWFA"/>
    <property type="match status" value="1"/>
</dbReference>
<keyword evidence="4" id="KW-1185">Reference proteome</keyword>
<dbReference type="Gene3D" id="3.40.50.410">
    <property type="entry name" value="von Willebrand factor, type A domain"/>
    <property type="match status" value="1"/>
</dbReference>
<dbReference type="Pfam" id="PF00353">
    <property type="entry name" value="HemolysinCabind"/>
    <property type="match status" value="2"/>
</dbReference>
<proteinExistence type="predicted"/>
<evidence type="ECO:0000313" key="4">
    <source>
        <dbReference type="Proteomes" id="UP001429580"/>
    </source>
</evidence>
<feature type="region of interest" description="Disordered" evidence="1">
    <location>
        <begin position="1"/>
        <end position="23"/>
    </location>
</feature>
<dbReference type="Pfam" id="PF17963">
    <property type="entry name" value="Big_9"/>
    <property type="match status" value="1"/>
</dbReference>
<reference evidence="3 4" key="1">
    <citation type="submission" date="2020-03" db="EMBL/GenBank/DDBJ databases">
        <title>Genomic Encyclopedia of Type Strains, Phase IV (KMG-IV): sequencing the most valuable type-strain genomes for metagenomic binning, comparative biology and taxonomic classification.</title>
        <authorList>
            <person name="Goeker M."/>
        </authorList>
    </citation>
    <scope>NUCLEOTIDE SEQUENCE [LARGE SCALE GENOMIC DNA]</scope>
    <source>
        <strain evidence="3 4">DSM 103870</strain>
    </source>
</reference>
<feature type="domain" description="VWFA" evidence="2">
    <location>
        <begin position="1134"/>
        <end position="1320"/>
    </location>
</feature>
<dbReference type="InterPro" id="IPR036465">
    <property type="entry name" value="vWFA_dom_sf"/>
</dbReference>
<dbReference type="SUPFAM" id="SSF53300">
    <property type="entry name" value="vWA-like"/>
    <property type="match status" value="1"/>
</dbReference>
<dbReference type="InterPro" id="IPR018511">
    <property type="entry name" value="Hemolysin-typ_Ca-bd_CS"/>
</dbReference>
<gene>
    <name evidence="3" type="ORF">FHS82_001989</name>
</gene>
<feature type="region of interest" description="Disordered" evidence="1">
    <location>
        <begin position="1087"/>
        <end position="1109"/>
    </location>
</feature>
<dbReference type="NCBIfam" id="TIGR03661">
    <property type="entry name" value="T1SS_VCA0849"/>
    <property type="match status" value="1"/>
</dbReference>
<dbReference type="InterPro" id="IPR002035">
    <property type="entry name" value="VWF_A"/>
</dbReference>
<dbReference type="PROSITE" id="PS00330">
    <property type="entry name" value="HEMOLYSIN_CALCIUM"/>
    <property type="match status" value="2"/>
</dbReference>
<dbReference type="EMBL" id="JAASQI010000004">
    <property type="protein sequence ID" value="NIJ58147.1"/>
    <property type="molecule type" value="Genomic_DNA"/>
</dbReference>
<protein>
    <submittedName>
        <fullName evidence="3">VCBS repeat-containing protein</fullName>
    </submittedName>
</protein>
<dbReference type="SMART" id="SM00327">
    <property type="entry name" value="VWA"/>
    <property type="match status" value="1"/>
</dbReference>
<comment type="caution">
    <text evidence="3">The sequence shown here is derived from an EMBL/GenBank/DDBJ whole genome shotgun (WGS) entry which is preliminary data.</text>
</comment>
<dbReference type="Gene3D" id="2.150.10.10">
    <property type="entry name" value="Serralysin-like metalloprotease, C-terminal"/>
    <property type="match status" value="1"/>
</dbReference>